<name>A0A0F9RTT7_9ZZZZ</name>
<protein>
    <submittedName>
        <fullName evidence="1">Uncharacterized protein</fullName>
    </submittedName>
</protein>
<accession>A0A0F9RTT7</accession>
<dbReference type="EMBL" id="LAZR01000774">
    <property type="protein sequence ID" value="KKN58169.1"/>
    <property type="molecule type" value="Genomic_DNA"/>
</dbReference>
<sequence>MAKLRKVKYIWIDDENSRLVFQAEGPGAVLSFSLGAVDQPGGIAGLNDSGRIKVEQVTPFIEEMDHLPAPGEEHLGRSIRVKLPEEGSRTEIYACVVNSQGEYEWIELSEST</sequence>
<evidence type="ECO:0000313" key="1">
    <source>
        <dbReference type="EMBL" id="KKN58169.1"/>
    </source>
</evidence>
<organism evidence="1">
    <name type="scientific">marine sediment metagenome</name>
    <dbReference type="NCBI Taxonomy" id="412755"/>
    <lineage>
        <taxon>unclassified sequences</taxon>
        <taxon>metagenomes</taxon>
        <taxon>ecological metagenomes</taxon>
    </lineage>
</organism>
<gene>
    <name evidence="1" type="ORF">LCGC14_0555100</name>
</gene>
<proteinExistence type="predicted"/>
<reference evidence="1" key="1">
    <citation type="journal article" date="2015" name="Nature">
        <title>Complex archaea that bridge the gap between prokaryotes and eukaryotes.</title>
        <authorList>
            <person name="Spang A."/>
            <person name="Saw J.H."/>
            <person name="Jorgensen S.L."/>
            <person name="Zaremba-Niedzwiedzka K."/>
            <person name="Martijn J."/>
            <person name="Lind A.E."/>
            <person name="van Eijk R."/>
            <person name="Schleper C."/>
            <person name="Guy L."/>
            <person name="Ettema T.J."/>
        </authorList>
    </citation>
    <scope>NUCLEOTIDE SEQUENCE</scope>
</reference>
<dbReference type="AlphaFoldDB" id="A0A0F9RTT7"/>
<comment type="caution">
    <text evidence="1">The sequence shown here is derived from an EMBL/GenBank/DDBJ whole genome shotgun (WGS) entry which is preliminary data.</text>
</comment>